<dbReference type="PROSITE" id="PS01034">
    <property type="entry name" value="GH16_1"/>
    <property type="match status" value="1"/>
</dbReference>
<evidence type="ECO:0000256" key="5">
    <source>
        <dbReference type="ARBA" id="ARBA00029722"/>
    </source>
</evidence>
<protein>
    <recommendedName>
        <fullName evidence="2">Beta-glucanase</fullName>
    </recommendedName>
    <alternativeName>
        <fullName evidence="7">1,3-1,4-beta-D-glucan 4-glucanohydrolase</fullName>
    </alternativeName>
    <alternativeName>
        <fullName evidence="6">Endo-beta-1,3-1,4 glucanase</fullName>
    </alternativeName>
    <alternativeName>
        <fullName evidence="5">Lichenase</fullName>
    </alternativeName>
</protein>
<comment type="caution">
    <text evidence="10">The sequence shown here is derived from an EMBL/GenBank/DDBJ whole genome shotgun (WGS) entry which is preliminary data.</text>
</comment>
<dbReference type="PATRIC" id="fig|1195763.3.peg.246"/>
<dbReference type="PRINTS" id="PR00737">
    <property type="entry name" value="GLHYDRLASE16"/>
</dbReference>
<gene>
    <name evidence="10" type="ORF">ABT56_01105</name>
</gene>
<dbReference type="EMBL" id="LDOT01000002">
    <property type="protein sequence ID" value="KLV09318.1"/>
    <property type="molecule type" value="Genomic_DNA"/>
</dbReference>
<name>A0A0J1HCD9_9GAMM</name>
<dbReference type="GO" id="GO:0004553">
    <property type="term" value="F:hydrolase activity, hydrolyzing O-glycosyl compounds"/>
    <property type="evidence" value="ECO:0007669"/>
    <property type="project" value="InterPro"/>
</dbReference>
<accession>A0A0J1HCD9</accession>
<evidence type="ECO:0000256" key="2">
    <source>
        <dbReference type="ARBA" id="ARBA00014569"/>
    </source>
</evidence>
<feature type="active site" description="Proton donor" evidence="8">
    <location>
        <position position="124"/>
    </location>
</feature>
<evidence type="ECO:0000256" key="1">
    <source>
        <dbReference type="ARBA" id="ARBA00006865"/>
    </source>
</evidence>
<feature type="domain" description="GH16" evidence="9">
    <location>
        <begin position="1"/>
        <end position="243"/>
    </location>
</feature>
<evidence type="ECO:0000313" key="11">
    <source>
        <dbReference type="Proteomes" id="UP000036097"/>
    </source>
</evidence>
<evidence type="ECO:0000256" key="6">
    <source>
        <dbReference type="ARBA" id="ARBA00029771"/>
    </source>
</evidence>
<dbReference type="InterPro" id="IPR044791">
    <property type="entry name" value="Beta-glucanase/XTH"/>
</dbReference>
<evidence type="ECO:0000256" key="7">
    <source>
        <dbReference type="ARBA" id="ARBA00031665"/>
    </source>
</evidence>
<comment type="similarity">
    <text evidence="1">Belongs to the glycosyl hydrolase 16 family.</text>
</comment>
<dbReference type="PROSITE" id="PS51762">
    <property type="entry name" value="GH16_2"/>
    <property type="match status" value="1"/>
</dbReference>
<reference evidence="10 11" key="1">
    <citation type="submission" date="2015-05" db="EMBL/GenBank/DDBJ databases">
        <title>Photobacterium galathea sp. nov.</title>
        <authorList>
            <person name="Machado H."/>
            <person name="Gram L."/>
        </authorList>
    </citation>
    <scope>NUCLEOTIDE SEQUENCE [LARGE SCALE GENOMIC DNA]</scope>
    <source>
        <strain evidence="10 11">CGMCC 1.12159</strain>
    </source>
</reference>
<evidence type="ECO:0000259" key="9">
    <source>
        <dbReference type="PROSITE" id="PS51762"/>
    </source>
</evidence>
<dbReference type="Pfam" id="PF00722">
    <property type="entry name" value="Glyco_hydro_16"/>
    <property type="match status" value="1"/>
</dbReference>
<evidence type="ECO:0000256" key="4">
    <source>
        <dbReference type="ARBA" id="ARBA00023295"/>
    </source>
</evidence>
<dbReference type="PANTHER" id="PTHR31062">
    <property type="entry name" value="XYLOGLUCAN ENDOTRANSGLUCOSYLASE/HYDROLASE PROTEIN 8-RELATED"/>
    <property type="match status" value="1"/>
</dbReference>
<dbReference type="Gene3D" id="2.60.120.200">
    <property type="match status" value="1"/>
</dbReference>
<evidence type="ECO:0000313" key="10">
    <source>
        <dbReference type="EMBL" id="KLV09318.1"/>
    </source>
</evidence>
<feature type="active site" description="Nucleophile" evidence="8">
    <location>
        <position position="120"/>
    </location>
</feature>
<organism evidence="10 11">
    <name type="scientific">Photobacterium aquae</name>
    <dbReference type="NCBI Taxonomy" id="1195763"/>
    <lineage>
        <taxon>Bacteria</taxon>
        <taxon>Pseudomonadati</taxon>
        <taxon>Pseudomonadota</taxon>
        <taxon>Gammaproteobacteria</taxon>
        <taxon>Vibrionales</taxon>
        <taxon>Vibrionaceae</taxon>
        <taxon>Photobacterium</taxon>
    </lineage>
</organism>
<sequence length="249" mass="28357">MGLSLPASAQNSIDDLLTDFDQTIWWKSDGWSNGFPFLNRWEGEAIEHSDNGMTIILSHQPSTESNYAFQSGELRSHNFYGYGCYEVEMKAAAVPGVISSFFLFAGPYDKPVNGNGMHNEIDIEFLGNNTNAVQFNFWTNDDRYARSHEHLHYLSFDASQKYHRYAIQWTADGIEWYIDGVRVYRVDNLPSDPTPTIDDNRLRIMANLWATDPRISNWAGEFDTSPSNQATAQYKAIRFIPNGQCSTPL</sequence>
<dbReference type="STRING" id="1195763.ABT56_01105"/>
<dbReference type="GO" id="GO:0005975">
    <property type="term" value="P:carbohydrate metabolic process"/>
    <property type="evidence" value="ECO:0007669"/>
    <property type="project" value="InterPro"/>
</dbReference>
<dbReference type="Proteomes" id="UP000036097">
    <property type="component" value="Unassembled WGS sequence"/>
</dbReference>
<dbReference type="InterPro" id="IPR013320">
    <property type="entry name" value="ConA-like_dom_sf"/>
</dbReference>
<dbReference type="InterPro" id="IPR000757">
    <property type="entry name" value="Beta-glucanase-like"/>
</dbReference>
<evidence type="ECO:0000256" key="3">
    <source>
        <dbReference type="ARBA" id="ARBA00022801"/>
    </source>
</evidence>
<evidence type="ECO:0000256" key="8">
    <source>
        <dbReference type="PIRSR" id="PIRSR608264-1"/>
    </source>
</evidence>
<dbReference type="AlphaFoldDB" id="A0A0J1HCD9"/>
<keyword evidence="3" id="KW-0378">Hydrolase</keyword>
<dbReference type="InterPro" id="IPR008264">
    <property type="entry name" value="Beta_glucanase"/>
</dbReference>
<keyword evidence="11" id="KW-1185">Reference proteome</keyword>
<keyword evidence="4" id="KW-0326">Glycosidase</keyword>
<proteinExistence type="inferred from homology"/>
<dbReference type="SUPFAM" id="SSF49899">
    <property type="entry name" value="Concanavalin A-like lectins/glucanases"/>
    <property type="match status" value="1"/>
</dbReference>
<dbReference type="InterPro" id="IPR008263">
    <property type="entry name" value="GH16_AS"/>
</dbReference>